<feature type="domain" description="Acyltransferase 3" evidence="2">
    <location>
        <begin position="23"/>
        <end position="320"/>
    </location>
</feature>
<gene>
    <name evidence="3" type="ORF">WMN62_14370</name>
</gene>
<evidence type="ECO:0000313" key="3">
    <source>
        <dbReference type="EMBL" id="MEK0172658.1"/>
    </source>
</evidence>
<sequence length="330" mass="36543">MLSTPAVPEHLATRRSRSDRSVAVDLVRVVGVVAIVAGHTWDQRHFAQAGLYTWHVPVFFVLTGYLWKPGRSASEELGRRARTLLVPYLSWLVLVTVIWFGFRAALGEPLDTRTLTLLPLGGDWISRPYSAFWFVTCLFVAAVLMRWLERVHAVLPWFVAGVGIAWCIGDRFAIAHIPESAGMAMPALAFMLVGMLLRRYRATFDRPIVTGMVLLVPSWWLGWSGALDTLNVKAGNLGTPLLSVLMAAAISCGMLLIAEGTERWIPRWGRTVVFAVAACAIPMILTHTLSLAITERLGFPSSKWTFLIAYFGPLVVALALRATPAKRFLF</sequence>
<evidence type="ECO:0000313" key="4">
    <source>
        <dbReference type="Proteomes" id="UP001370299"/>
    </source>
</evidence>
<feature type="transmembrane region" description="Helical" evidence="1">
    <location>
        <begin position="88"/>
        <end position="106"/>
    </location>
</feature>
<keyword evidence="3" id="KW-0808">Transferase</keyword>
<feature type="transmembrane region" description="Helical" evidence="1">
    <location>
        <begin position="272"/>
        <end position="292"/>
    </location>
</feature>
<feature type="transmembrane region" description="Helical" evidence="1">
    <location>
        <begin position="47"/>
        <end position="67"/>
    </location>
</feature>
<name>A0ABU8YDS3_9MICO</name>
<dbReference type="EMBL" id="JBBLYY010000069">
    <property type="protein sequence ID" value="MEK0172658.1"/>
    <property type="molecule type" value="Genomic_DNA"/>
</dbReference>
<feature type="transmembrane region" description="Helical" evidence="1">
    <location>
        <begin position="204"/>
        <end position="221"/>
    </location>
</feature>
<keyword evidence="1" id="KW-0812">Transmembrane</keyword>
<keyword evidence="4" id="KW-1185">Reference proteome</keyword>
<keyword evidence="1" id="KW-1133">Transmembrane helix</keyword>
<organism evidence="3 4">
    <name type="scientific">Curtobacterium citreum</name>
    <dbReference type="NCBI Taxonomy" id="2036"/>
    <lineage>
        <taxon>Bacteria</taxon>
        <taxon>Bacillati</taxon>
        <taxon>Actinomycetota</taxon>
        <taxon>Actinomycetes</taxon>
        <taxon>Micrococcales</taxon>
        <taxon>Microbacteriaceae</taxon>
        <taxon>Curtobacterium</taxon>
    </lineage>
</organism>
<feature type="transmembrane region" description="Helical" evidence="1">
    <location>
        <begin position="126"/>
        <end position="147"/>
    </location>
</feature>
<accession>A0ABU8YDS3</accession>
<keyword evidence="1" id="KW-0472">Membrane</keyword>
<feature type="transmembrane region" description="Helical" evidence="1">
    <location>
        <begin position="241"/>
        <end position="260"/>
    </location>
</feature>
<feature type="transmembrane region" description="Helical" evidence="1">
    <location>
        <begin position="180"/>
        <end position="197"/>
    </location>
</feature>
<comment type="caution">
    <text evidence="3">The sequence shown here is derived from an EMBL/GenBank/DDBJ whole genome shotgun (WGS) entry which is preliminary data.</text>
</comment>
<dbReference type="Pfam" id="PF01757">
    <property type="entry name" value="Acyl_transf_3"/>
    <property type="match status" value="1"/>
</dbReference>
<dbReference type="EC" id="2.3.1.-" evidence="3"/>
<dbReference type="InterPro" id="IPR002656">
    <property type="entry name" value="Acyl_transf_3_dom"/>
</dbReference>
<evidence type="ECO:0000259" key="2">
    <source>
        <dbReference type="Pfam" id="PF01757"/>
    </source>
</evidence>
<feature type="transmembrane region" description="Helical" evidence="1">
    <location>
        <begin position="154"/>
        <end position="174"/>
    </location>
</feature>
<dbReference type="GO" id="GO:0016746">
    <property type="term" value="F:acyltransferase activity"/>
    <property type="evidence" value="ECO:0007669"/>
    <property type="project" value="UniProtKB-KW"/>
</dbReference>
<dbReference type="InterPro" id="IPR052734">
    <property type="entry name" value="Nod_factor_acetyltransferase"/>
</dbReference>
<dbReference type="Proteomes" id="UP001370299">
    <property type="component" value="Unassembled WGS sequence"/>
</dbReference>
<keyword evidence="3" id="KW-0012">Acyltransferase</keyword>
<dbReference type="PANTHER" id="PTHR37312:SF1">
    <property type="entry name" value="MEMBRANE-BOUND ACYLTRANSFERASE YKRP-RELATED"/>
    <property type="match status" value="1"/>
</dbReference>
<dbReference type="RefSeq" id="WP_340197002.1">
    <property type="nucleotide sequence ID" value="NZ_JBBKAP010000052.1"/>
</dbReference>
<feature type="transmembrane region" description="Helical" evidence="1">
    <location>
        <begin position="304"/>
        <end position="323"/>
    </location>
</feature>
<feature type="transmembrane region" description="Helical" evidence="1">
    <location>
        <begin position="21"/>
        <end position="41"/>
    </location>
</feature>
<reference evidence="3 4" key="1">
    <citation type="submission" date="2024-03" db="EMBL/GenBank/DDBJ databases">
        <title>Whole genomes of four grape xylem sap localized bacterial endophytes.</title>
        <authorList>
            <person name="Kumar G."/>
            <person name="Savka M.A."/>
        </authorList>
    </citation>
    <scope>NUCLEOTIDE SEQUENCE [LARGE SCALE GENOMIC DNA]</scope>
    <source>
        <strain evidence="3 4">RIT_GXS8</strain>
    </source>
</reference>
<proteinExistence type="predicted"/>
<protein>
    <submittedName>
        <fullName evidence="3">Acyltransferase</fullName>
        <ecNumber evidence="3">2.3.1.-</ecNumber>
    </submittedName>
</protein>
<dbReference type="PANTHER" id="PTHR37312">
    <property type="entry name" value="MEMBRANE-BOUND ACYLTRANSFERASE YKRP-RELATED"/>
    <property type="match status" value="1"/>
</dbReference>
<evidence type="ECO:0000256" key="1">
    <source>
        <dbReference type="SAM" id="Phobius"/>
    </source>
</evidence>